<dbReference type="GO" id="GO:0019239">
    <property type="term" value="F:deaminase activity"/>
    <property type="evidence" value="ECO:0007669"/>
    <property type="project" value="InterPro"/>
</dbReference>
<dbReference type="Pfam" id="PF00962">
    <property type="entry name" value="A_deaminase"/>
    <property type="match status" value="1"/>
</dbReference>
<dbReference type="Proteomes" id="UP001642900">
    <property type="component" value="Unassembled WGS sequence"/>
</dbReference>
<reference evidence="2 3" key="1">
    <citation type="submission" date="2020-02" db="EMBL/GenBank/DDBJ databases">
        <title>Genome sequence of strain CCNWXJ40-4.</title>
        <authorList>
            <person name="Gao J."/>
            <person name="Sun J."/>
        </authorList>
    </citation>
    <scope>NUCLEOTIDE SEQUENCE [LARGE SCALE GENOMIC DNA]</scope>
    <source>
        <strain evidence="2 3">CCNWXJ 40-4</strain>
    </source>
</reference>
<comment type="caution">
    <text evidence="2">The sequence shown here is derived from an EMBL/GenBank/DDBJ whole genome shotgun (WGS) entry which is preliminary data.</text>
</comment>
<dbReference type="AlphaFoldDB" id="A0A6G4W986"/>
<gene>
    <name evidence="2" type="ORF">G6N73_09105</name>
</gene>
<accession>A0A6G4W986</accession>
<dbReference type="Gene3D" id="3.20.20.140">
    <property type="entry name" value="Metal-dependent hydrolases"/>
    <property type="match status" value="1"/>
</dbReference>
<protein>
    <recommendedName>
        <fullName evidence="1">Adenosine deaminase domain-containing protein</fullName>
    </recommendedName>
</protein>
<sequence length="131" mass="14179">MAGLGIDSRTNIAATMTSFMDALRTGSLEAPREIDGVRHGLAAAQSEPVMRFLANYSAEHCPTSNVMLGTVQSPAAHPIRKLFDAGDRDHGRRVGVWSGCFGGVSAPLPSQALRHRRMERIRLAGLTDPRR</sequence>
<dbReference type="InterPro" id="IPR032466">
    <property type="entry name" value="Metal_Hydrolase"/>
</dbReference>
<evidence type="ECO:0000313" key="3">
    <source>
        <dbReference type="Proteomes" id="UP001642900"/>
    </source>
</evidence>
<proteinExistence type="predicted"/>
<name>A0A6G4W986_9HYPH</name>
<evidence type="ECO:0000259" key="1">
    <source>
        <dbReference type="Pfam" id="PF00962"/>
    </source>
</evidence>
<dbReference type="SUPFAM" id="SSF51556">
    <property type="entry name" value="Metallo-dependent hydrolases"/>
    <property type="match status" value="1"/>
</dbReference>
<feature type="domain" description="Adenosine deaminase" evidence="1">
    <location>
        <begin position="36"/>
        <end position="86"/>
    </location>
</feature>
<organism evidence="2 3">
    <name type="scientific">Allomesorhizobium camelthorni</name>
    <dbReference type="NCBI Taxonomy" id="475069"/>
    <lineage>
        <taxon>Bacteria</taxon>
        <taxon>Pseudomonadati</taxon>
        <taxon>Pseudomonadota</taxon>
        <taxon>Alphaproteobacteria</taxon>
        <taxon>Hyphomicrobiales</taxon>
        <taxon>Phyllobacteriaceae</taxon>
        <taxon>Allomesorhizobium</taxon>
    </lineage>
</organism>
<dbReference type="EMBL" id="JAAKZF010000008">
    <property type="protein sequence ID" value="NGO51335.1"/>
    <property type="molecule type" value="Genomic_DNA"/>
</dbReference>
<keyword evidence="3" id="KW-1185">Reference proteome</keyword>
<evidence type="ECO:0000313" key="2">
    <source>
        <dbReference type="EMBL" id="NGO51335.1"/>
    </source>
</evidence>
<dbReference type="InterPro" id="IPR001365">
    <property type="entry name" value="A_deaminase_dom"/>
</dbReference>